<accession>A0A816IMG9</accession>
<dbReference type="EMBL" id="HG994373">
    <property type="protein sequence ID" value="CAF1718413.1"/>
    <property type="molecule type" value="Genomic_DNA"/>
</dbReference>
<evidence type="ECO:0000256" key="2">
    <source>
        <dbReference type="ARBA" id="ARBA00022737"/>
    </source>
</evidence>
<dbReference type="Pfam" id="PF13041">
    <property type="entry name" value="PPR_2"/>
    <property type="match status" value="1"/>
</dbReference>
<dbReference type="PANTHER" id="PTHR47941">
    <property type="entry name" value="PENTATRICOPEPTIDE REPEAT-CONTAINING PROTEIN 3, MITOCHONDRIAL"/>
    <property type="match status" value="1"/>
</dbReference>
<feature type="repeat" description="PPR" evidence="3">
    <location>
        <begin position="41"/>
        <end position="75"/>
    </location>
</feature>
<comment type="similarity">
    <text evidence="1">Belongs to the PPR family. P subfamily.</text>
</comment>
<protein>
    <submittedName>
        <fullName evidence="4">(rape) hypothetical protein</fullName>
    </submittedName>
</protein>
<organism evidence="4">
    <name type="scientific">Brassica napus</name>
    <name type="common">Rape</name>
    <dbReference type="NCBI Taxonomy" id="3708"/>
    <lineage>
        <taxon>Eukaryota</taxon>
        <taxon>Viridiplantae</taxon>
        <taxon>Streptophyta</taxon>
        <taxon>Embryophyta</taxon>
        <taxon>Tracheophyta</taxon>
        <taxon>Spermatophyta</taxon>
        <taxon>Magnoliopsida</taxon>
        <taxon>eudicotyledons</taxon>
        <taxon>Gunneridae</taxon>
        <taxon>Pentapetalae</taxon>
        <taxon>rosids</taxon>
        <taxon>malvids</taxon>
        <taxon>Brassicales</taxon>
        <taxon>Brassicaceae</taxon>
        <taxon>Brassiceae</taxon>
        <taxon>Brassica</taxon>
    </lineage>
</organism>
<proteinExistence type="inferred from homology"/>
<dbReference type="SMR" id="A0A816IMG9"/>
<dbReference type="Gene3D" id="1.25.40.10">
    <property type="entry name" value="Tetratricopeptide repeat domain"/>
    <property type="match status" value="1"/>
</dbReference>
<reference evidence="4" key="1">
    <citation type="submission" date="2021-01" db="EMBL/GenBank/DDBJ databases">
        <authorList>
            <consortium name="Genoscope - CEA"/>
            <person name="William W."/>
        </authorList>
    </citation>
    <scope>NUCLEOTIDE SEQUENCE</scope>
</reference>
<keyword evidence="2" id="KW-0677">Repeat</keyword>
<dbReference type="InterPro" id="IPR002885">
    <property type="entry name" value="PPR_rpt"/>
</dbReference>
<evidence type="ECO:0000256" key="3">
    <source>
        <dbReference type="PROSITE-ProRule" id="PRU00708"/>
    </source>
</evidence>
<dbReference type="PROSITE" id="PS51375">
    <property type="entry name" value="PPR"/>
    <property type="match status" value="1"/>
</dbReference>
<sequence length="79" mass="8974">MGTIEFDKDVPLDDEEVEEEGMWEDVGEMVNEMVRRGISPDVCTYNTLISRICKDKELSEAMDVYGSMINKGPEPNLQT</sequence>
<evidence type="ECO:0000256" key="1">
    <source>
        <dbReference type="ARBA" id="ARBA00007626"/>
    </source>
</evidence>
<dbReference type="Proteomes" id="UP001295469">
    <property type="component" value="Chromosome C09"/>
</dbReference>
<dbReference type="Pfam" id="PF01535">
    <property type="entry name" value="PPR"/>
    <property type="match status" value="1"/>
</dbReference>
<dbReference type="NCBIfam" id="TIGR00756">
    <property type="entry name" value="PPR"/>
    <property type="match status" value="2"/>
</dbReference>
<evidence type="ECO:0000313" key="4">
    <source>
        <dbReference type="EMBL" id="CAF1718413.1"/>
    </source>
</evidence>
<dbReference type="InterPro" id="IPR011990">
    <property type="entry name" value="TPR-like_helical_dom_sf"/>
</dbReference>
<dbReference type="AlphaFoldDB" id="A0A816IMG9"/>
<name>A0A816IMG9_BRANA</name>
<gene>
    <name evidence="4" type="ORF">DARMORV10_C09P14090.1</name>
</gene>